<evidence type="ECO:0000259" key="3">
    <source>
        <dbReference type="Pfam" id="PF01593"/>
    </source>
</evidence>
<dbReference type="RefSeq" id="WP_108532650.1">
    <property type="nucleotide sequence ID" value="NZ_PYHP01000048.1"/>
</dbReference>
<dbReference type="SUPFAM" id="SSF51905">
    <property type="entry name" value="FAD/NAD(P)-binding domain"/>
    <property type="match status" value="1"/>
</dbReference>
<protein>
    <submittedName>
        <fullName evidence="4">Dehydrogenase</fullName>
    </submittedName>
</protein>
<organism evidence="4 5">
    <name type="scientific">Paenibacillus elgii</name>
    <dbReference type="NCBI Taxonomy" id="189691"/>
    <lineage>
        <taxon>Bacteria</taxon>
        <taxon>Bacillati</taxon>
        <taxon>Bacillota</taxon>
        <taxon>Bacilli</taxon>
        <taxon>Bacillales</taxon>
        <taxon>Paenibacillaceae</taxon>
        <taxon>Paenibacillus</taxon>
    </lineage>
</organism>
<dbReference type="InterPro" id="IPR002937">
    <property type="entry name" value="Amino_oxidase"/>
</dbReference>
<name>A0A2T6G0T3_9BACL</name>
<dbReference type="AlphaFoldDB" id="A0A2T6G0T3"/>
<dbReference type="PANTHER" id="PTHR43734">
    <property type="entry name" value="PHYTOENE DESATURASE"/>
    <property type="match status" value="1"/>
</dbReference>
<feature type="compositionally biased region" description="Basic and acidic residues" evidence="2">
    <location>
        <begin position="442"/>
        <end position="452"/>
    </location>
</feature>
<gene>
    <name evidence="4" type="ORF">C8Z91_18585</name>
</gene>
<comment type="caution">
    <text evidence="4">The sequence shown here is derived from an EMBL/GenBank/DDBJ whole genome shotgun (WGS) entry which is preliminary data.</text>
</comment>
<dbReference type="EMBL" id="PYHP01000048">
    <property type="protein sequence ID" value="PUA37738.1"/>
    <property type="molecule type" value="Genomic_DNA"/>
</dbReference>
<proteinExistence type="inferred from homology"/>
<dbReference type="Gene3D" id="3.90.660.50">
    <property type="match status" value="1"/>
</dbReference>
<feature type="region of interest" description="Disordered" evidence="2">
    <location>
        <begin position="427"/>
        <end position="452"/>
    </location>
</feature>
<accession>A0A2T6G0T3</accession>
<sequence length="452" mass="49229">MDRKAFDAAVIGGGLAGWIAAIELARAGKSVVLLEKSDRMGGRARTVDRNGVLFNLGGHALYRSGELYALLREWGVPLEGGPPSSRISAIWSNRVFPMPASPVKLLASRLLSWSGKGELVRLLLKLGRTEPDTSEAVSLRDWAEKEVRDPMVRHIFYALCRTATYTLDPDRQWAGPVLRQVRRSLKDVVLYLNGGWQTVVDHLEKMGAAAGVRAMCGKAVRAIEQTDGAVCRVVCADGEAFELAHVISTLPPADTCRLISNAEHTSLYRWTKEARPSMAACLDLGLKRLPVPGRDIAIGLDQPVFFSNHSAGAKLSRHDTIVVHLVKYNGPGESDPKADERLLEQTMSLLHPGWEQEVAVRQYLPNMPVVHDYMHLGRTNRFPGPAVPDIQGLYVAGDWASHGEMLADAAAASARRAAQRVLAELDRPSAEPVYAAGTPEGQRPHDISKGGA</sequence>
<dbReference type="GO" id="GO:0016491">
    <property type="term" value="F:oxidoreductase activity"/>
    <property type="evidence" value="ECO:0007669"/>
    <property type="project" value="InterPro"/>
</dbReference>
<dbReference type="PANTHER" id="PTHR43734:SF1">
    <property type="entry name" value="PHYTOENE DESATURASE"/>
    <property type="match status" value="1"/>
</dbReference>
<reference evidence="4 5" key="1">
    <citation type="submission" date="2018-03" db="EMBL/GenBank/DDBJ databases">
        <title>Genome sequence of Paenibacillus elgii strain AC13 an antimicrobial compound producing bacteria.</title>
        <authorList>
            <person name="Kurokawa A.S."/>
            <person name="Araujo J.F."/>
            <person name="Costa R.A."/>
            <person name="Ortega D.B."/>
            <person name="Pires A.S."/>
            <person name="Pappas G.J.Jr."/>
            <person name="Franco O.L."/>
            <person name="Barreto C."/>
            <person name="Magalhaes B.S."/>
            <person name="Kruger R.H."/>
        </authorList>
    </citation>
    <scope>NUCLEOTIDE SEQUENCE [LARGE SCALE GENOMIC DNA]</scope>
    <source>
        <strain evidence="4 5">AC13</strain>
    </source>
</reference>
<evidence type="ECO:0000256" key="1">
    <source>
        <dbReference type="ARBA" id="ARBA00038322"/>
    </source>
</evidence>
<evidence type="ECO:0000313" key="5">
    <source>
        <dbReference type="Proteomes" id="UP000244184"/>
    </source>
</evidence>
<dbReference type="Proteomes" id="UP000244184">
    <property type="component" value="Unassembled WGS sequence"/>
</dbReference>
<feature type="domain" description="Amine oxidase" evidence="3">
    <location>
        <begin position="15"/>
        <end position="422"/>
    </location>
</feature>
<dbReference type="Gene3D" id="3.50.50.60">
    <property type="entry name" value="FAD/NAD(P)-binding domain"/>
    <property type="match status" value="1"/>
</dbReference>
<comment type="similarity">
    <text evidence="1">Belongs to the carotenoid/retinoid oxidoreductase family. CrtN subfamily.</text>
</comment>
<evidence type="ECO:0000313" key="4">
    <source>
        <dbReference type="EMBL" id="PUA37738.1"/>
    </source>
</evidence>
<evidence type="ECO:0000256" key="2">
    <source>
        <dbReference type="SAM" id="MobiDB-lite"/>
    </source>
</evidence>
<dbReference type="Pfam" id="PF01593">
    <property type="entry name" value="Amino_oxidase"/>
    <property type="match status" value="1"/>
</dbReference>
<dbReference type="InterPro" id="IPR036188">
    <property type="entry name" value="FAD/NAD-bd_sf"/>
</dbReference>